<keyword evidence="8 9" id="KW-0961">Cell wall biogenesis/degradation</keyword>
<evidence type="ECO:0000256" key="6">
    <source>
        <dbReference type="ARBA" id="ARBA00022960"/>
    </source>
</evidence>
<dbReference type="PANTHER" id="PTHR30582:SF24">
    <property type="entry name" value="L,D-TRANSPEPTIDASE ERFK_SRFK-RELATED"/>
    <property type="match status" value="1"/>
</dbReference>
<feature type="active site" description="Nucleophile" evidence="9">
    <location>
        <position position="154"/>
    </location>
</feature>
<dbReference type="Pfam" id="PF03734">
    <property type="entry name" value="YkuD"/>
    <property type="match status" value="1"/>
</dbReference>
<dbReference type="GO" id="GO:0018104">
    <property type="term" value="P:peptidoglycan-protein cross-linking"/>
    <property type="evidence" value="ECO:0007669"/>
    <property type="project" value="TreeGrafter"/>
</dbReference>
<keyword evidence="3" id="KW-0328">Glycosyltransferase</keyword>
<evidence type="ECO:0000256" key="4">
    <source>
        <dbReference type="ARBA" id="ARBA00022679"/>
    </source>
</evidence>
<evidence type="ECO:0000256" key="1">
    <source>
        <dbReference type="ARBA" id="ARBA00004752"/>
    </source>
</evidence>
<dbReference type="AlphaFoldDB" id="A0A7X1B3Z1"/>
<feature type="domain" description="L,D-TPase catalytic" evidence="10">
    <location>
        <begin position="23"/>
        <end position="178"/>
    </location>
</feature>
<dbReference type="GO" id="GO:0008360">
    <property type="term" value="P:regulation of cell shape"/>
    <property type="evidence" value="ECO:0007669"/>
    <property type="project" value="UniProtKB-UniRule"/>
</dbReference>
<keyword evidence="6 9" id="KW-0133">Cell shape</keyword>
<gene>
    <name evidence="11" type="ORF">H5P27_04025</name>
</gene>
<evidence type="ECO:0000256" key="5">
    <source>
        <dbReference type="ARBA" id="ARBA00022801"/>
    </source>
</evidence>
<evidence type="ECO:0000259" key="10">
    <source>
        <dbReference type="PROSITE" id="PS52029"/>
    </source>
</evidence>
<accession>A0A7X1B3Z1</accession>
<dbReference type="CDD" id="cd16913">
    <property type="entry name" value="YkuD_like"/>
    <property type="match status" value="1"/>
</dbReference>
<dbReference type="InterPro" id="IPR038063">
    <property type="entry name" value="Transpep_catalytic_dom"/>
</dbReference>
<sequence>MSSDLLQPITHKLDSLEIKQTARILHVSIAKQRMRGFQNGRLWREFVVSTGKKPPSCVENSFGTPTGLHRIAEKHGGSSKLGAVLRSRIDSGELYWELPEEEQEKNLVTTRILWLEGLEPGHNQGGDRDTYNRYVYIHGTNHEDRIGEPASGGCVLLRNREMIELFDFAEIGDLVLIEL</sequence>
<dbReference type="UniPathway" id="UPA00219"/>
<dbReference type="SUPFAM" id="SSF141523">
    <property type="entry name" value="L,D-transpeptidase catalytic domain-like"/>
    <property type="match status" value="1"/>
</dbReference>
<dbReference type="GO" id="GO:0071555">
    <property type="term" value="P:cell wall organization"/>
    <property type="evidence" value="ECO:0007669"/>
    <property type="project" value="UniProtKB-UniRule"/>
</dbReference>
<organism evidence="11 12">
    <name type="scientific">Pelagicoccus albus</name>
    <dbReference type="NCBI Taxonomy" id="415222"/>
    <lineage>
        <taxon>Bacteria</taxon>
        <taxon>Pseudomonadati</taxon>
        <taxon>Verrucomicrobiota</taxon>
        <taxon>Opitutia</taxon>
        <taxon>Puniceicoccales</taxon>
        <taxon>Pelagicoccaceae</taxon>
        <taxon>Pelagicoccus</taxon>
    </lineage>
</organism>
<evidence type="ECO:0000256" key="9">
    <source>
        <dbReference type="PROSITE-ProRule" id="PRU01373"/>
    </source>
</evidence>
<dbReference type="EMBL" id="JACHVC010000006">
    <property type="protein sequence ID" value="MBC2605204.1"/>
    <property type="molecule type" value="Genomic_DNA"/>
</dbReference>
<comment type="caution">
    <text evidence="11">The sequence shown here is derived from an EMBL/GenBank/DDBJ whole genome shotgun (WGS) entry which is preliminary data.</text>
</comment>
<evidence type="ECO:0000256" key="3">
    <source>
        <dbReference type="ARBA" id="ARBA00022676"/>
    </source>
</evidence>
<evidence type="ECO:0000313" key="12">
    <source>
        <dbReference type="Proteomes" id="UP000526501"/>
    </source>
</evidence>
<keyword evidence="4" id="KW-0808">Transferase</keyword>
<keyword evidence="12" id="KW-1185">Reference proteome</keyword>
<keyword evidence="5" id="KW-0378">Hydrolase</keyword>
<dbReference type="RefSeq" id="WP_185659092.1">
    <property type="nucleotide sequence ID" value="NZ_CAWPOO010000006.1"/>
</dbReference>
<dbReference type="Proteomes" id="UP000526501">
    <property type="component" value="Unassembled WGS sequence"/>
</dbReference>
<dbReference type="GO" id="GO:0016757">
    <property type="term" value="F:glycosyltransferase activity"/>
    <property type="evidence" value="ECO:0007669"/>
    <property type="project" value="UniProtKB-KW"/>
</dbReference>
<evidence type="ECO:0000313" key="11">
    <source>
        <dbReference type="EMBL" id="MBC2605204.1"/>
    </source>
</evidence>
<keyword evidence="7 9" id="KW-0573">Peptidoglycan synthesis</keyword>
<comment type="similarity">
    <text evidence="2">Belongs to the YkuD family.</text>
</comment>
<protein>
    <submittedName>
        <fullName evidence="11">L,D-transpeptidase</fullName>
    </submittedName>
</protein>
<dbReference type="GO" id="GO:0071972">
    <property type="term" value="F:peptidoglycan L,D-transpeptidase activity"/>
    <property type="evidence" value="ECO:0007669"/>
    <property type="project" value="TreeGrafter"/>
</dbReference>
<dbReference type="PROSITE" id="PS52029">
    <property type="entry name" value="LD_TPASE"/>
    <property type="match status" value="1"/>
</dbReference>
<dbReference type="PANTHER" id="PTHR30582">
    <property type="entry name" value="L,D-TRANSPEPTIDASE"/>
    <property type="match status" value="1"/>
</dbReference>
<evidence type="ECO:0000256" key="2">
    <source>
        <dbReference type="ARBA" id="ARBA00005992"/>
    </source>
</evidence>
<dbReference type="Gene3D" id="2.40.440.10">
    <property type="entry name" value="L,D-transpeptidase catalytic domain-like"/>
    <property type="match status" value="1"/>
</dbReference>
<dbReference type="InterPro" id="IPR005490">
    <property type="entry name" value="LD_TPept_cat_dom"/>
</dbReference>
<name>A0A7X1B3Z1_9BACT</name>
<evidence type="ECO:0000256" key="8">
    <source>
        <dbReference type="ARBA" id="ARBA00023316"/>
    </source>
</evidence>
<comment type="pathway">
    <text evidence="1 9">Cell wall biogenesis; peptidoglycan biosynthesis.</text>
</comment>
<proteinExistence type="inferred from homology"/>
<reference evidence="11 12" key="1">
    <citation type="submission" date="2020-07" db="EMBL/GenBank/DDBJ databases">
        <authorList>
            <person name="Feng X."/>
        </authorList>
    </citation>
    <scope>NUCLEOTIDE SEQUENCE [LARGE SCALE GENOMIC DNA]</scope>
    <source>
        <strain evidence="11 12">JCM23202</strain>
    </source>
</reference>
<feature type="active site" description="Proton donor/acceptor" evidence="9">
    <location>
        <position position="138"/>
    </location>
</feature>
<evidence type="ECO:0000256" key="7">
    <source>
        <dbReference type="ARBA" id="ARBA00022984"/>
    </source>
</evidence>
<dbReference type="GO" id="GO:0005576">
    <property type="term" value="C:extracellular region"/>
    <property type="evidence" value="ECO:0007669"/>
    <property type="project" value="TreeGrafter"/>
</dbReference>
<dbReference type="InterPro" id="IPR050979">
    <property type="entry name" value="LD-transpeptidase"/>
</dbReference>